<dbReference type="PROSITE" id="PS52016">
    <property type="entry name" value="TONB_DEPENDENT_REC_3"/>
    <property type="match status" value="1"/>
</dbReference>
<comment type="caution">
    <text evidence="19">The sequence shown here is derived from an EMBL/GenBank/DDBJ whole genome shotgun (WGS) entry which is preliminary data.</text>
</comment>
<dbReference type="PANTHER" id="PTHR32552:SF68">
    <property type="entry name" value="FERRICHROME OUTER MEMBRANE TRANSPORTER_PHAGE RECEPTOR"/>
    <property type="match status" value="1"/>
</dbReference>
<evidence type="ECO:0000256" key="2">
    <source>
        <dbReference type="ARBA" id="ARBA00009810"/>
    </source>
</evidence>
<evidence type="ECO:0000256" key="5">
    <source>
        <dbReference type="ARBA" id="ARBA00022496"/>
    </source>
</evidence>
<evidence type="ECO:0000256" key="7">
    <source>
        <dbReference type="ARBA" id="ARBA00022729"/>
    </source>
</evidence>
<dbReference type="Pfam" id="PF07715">
    <property type="entry name" value="Plug"/>
    <property type="match status" value="1"/>
</dbReference>
<evidence type="ECO:0000256" key="14">
    <source>
        <dbReference type="PROSITE-ProRule" id="PRU01360"/>
    </source>
</evidence>
<feature type="domain" description="TonB-dependent receptor plug" evidence="18">
    <location>
        <begin position="59"/>
        <end position="169"/>
    </location>
</feature>
<keyword evidence="8" id="KW-0408">Iron</keyword>
<dbReference type="Gene3D" id="2.170.130.10">
    <property type="entry name" value="TonB-dependent receptor, plug domain"/>
    <property type="match status" value="1"/>
</dbReference>
<dbReference type="InterPro" id="IPR012910">
    <property type="entry name" value="Plug_dom"/>
</dbReference>
<evidence type="ECO:0000256" key="8">
    <source>
        <dbReference type="ARBA" id="ARBA00023004"/>
    </source>
</evidence>
<dbReference type="EMBL" id="RJVP01000008">
    <property type="protein sequence ID" value="ROH84098.1"/>
    <property type="molecule type" value="Genomic_DNA"/>
</dbReference>
<proteinExistence type="inferred from homology"/>
<evidence type="ECO:0000256" key="11">
    <source>
        <dbReference type="ARBA" id="ARBA00023136"/>
    </source>
</evidence>
<keyword evidence="13 14" id="KW-0998">Cell outer membrane</keyword>
<sequence>MFTRKTLPCAVLFACAFSSYSVAEPAQPTAAADKPAPAKTAIILAPVVVTATRQATDSFDLPVAIDLVEQDKIQDGQAKMTLSESLIRVPGITAQSRTQMAQDPQISTRGFGARSAFGVRGVRVYVDGIPLTMPDGQGQPGIVDLGVVKGIEVMRGPFSALYGNSSGGVIQMLTEDAPRSPELSGGLLLGSYNTHQETLRAAGTEDGMEYLLNYSQYSSDGYRDRSANEKKQGTAKFRFNLNEDTQLTTLVNWFEQDAQDPLGLTRAQAFSQPKSVVDAAINARTQVSRSHAQVGFKLDHQVNEHNAVVITNYLGTRENEQLLPRNALGTLGRTSQISREFWGMDARWDNRGMLLGQPYSFSLGTTYGRMEDDRTDTNTASGSNLGILNRDEKNIARNFDQYAQAKWSVRDDVDLHLGVRRTKISLDIDDQLINNGSGDNSGGVSYRKTTPVIGAVWKLNPAFNLYANYGTGFETPTFIEVAFANPANTSTPNLRLKPSESRNFEVGAKAFLSDNTRANLSLFKITTDDEIVLDNNVNGIATYANANKTSRNGAELSIESQLPHNVTLYGAYTLLNAKFDSDFTTASGNTITAGNVIPGTYHTQIYAEAAWKHVASGFRTAIEARHNSKAYVNDTNTDSAPSYTIFNLRAGFEQKLQNWRFSQYLRVENIFDKNYIGSVRVNDGNARFFEPAAGTNWLLGLNATYRF</sequence>
<comment type="subcellular location">
    <subcellularLocation>
        <location evidence="1 14">Cell outer membrane</location>
        <topology evidence="1 14">Multi-pass membrane protein</topology>
    </subcellularLocation>
</comment>
<dbReference type="InterPro" id="IPR036942">
    <property type="entry name" value="Beta-barrel_TonB_sf"/>
</dbReference>
<gene>
    <name evidence="19" type="ORF">ED236_11925</name>
</gene>
<keyword evidence="10 15" id="KW-0798">TonB box</keyword>
<evidence type="ECO:0000256" key="4">
    <source>
        <dbReference type="ARBA" id="ARBA00022452"/>
    </source>
</evidence>
<dbReference type="InterPro" id="IPR039426">
    <property type="entry name" value="TonB-dep_rcpt-like"/>
</dbReference>
<keyword evidence="7 16" id="KW-0732">Signal</keyword>
<dbReference type="CDD" id="cd01347">
    <property type="entry name" value="ligand_gated_channel"/>
    <property type="match status" value="1"/>
</dbReference>
<organism evidence="19 20">
    <name type="scientific">Pseudomethylobacillus aquaticus</name>
    <dbReference type="NCBI Taxonomy" id="2676064"/>
    <lineage>
        <taxon>Bacteria</taxon>
        <taxon>Pseudomonadati</taxon>
        <taxon>Pseudomonadota</taxon>
        <taxon>Betaproteobacteria</taxon>
        <taxon>Nitrosomonadales</taxon>
        <taxon>Methylophilaceae</taxon>
        <taxon>Pseudomethylobacillus</taxon>
    </lineage>
</organism>
<keyword evidence="9" id="KW-0406">Ion transport</keyword>
<keyword evidence="4 14" id="KW-1134">Transmembrane beta strand</keyword>
<dbReference type="SUPFAM" id="SSF56935">
    <property type="entry name" value="Porins"/>
    <property type="match status" value="1"/>
</dbReference>
<evidence type="ECO:0000259" key="17">
    <source>
        <dbReference type="Pfam" id="PF00593"/>
    </source>
</evidence>
<evidence type="ECO:0000313" key="20">
    <source>
        <dbReference type="Proteomes" id="UP000275137"/>
    </source>
</evidence>
<keyword evidence="20" id="KW-1185">Reference proteome</keyword>
<keyword evidence="6 14" id="KW-0812">Transmembrane</keyword>
<evidence type="ECO:0000256" key="6">
    <source>
        <dbReference type="ARBA" id="ARBA00022692"/>
    </source>
</evidence>
<dbReference type="GO" id="GO:0009279">
    <property type="term" value="C:cell outer membrane"/>
    <property type="evidence" value="ECO:0007669"/>
    <property type="project" value="UniProtKB-SubCell"/>
</dbReference>
<evidence type="ECO:0000256" key="9">
    <source>
        <dbReference type="ARBA" id="ARBA00023065"/>
    </source>
</evidence>
<dbReference type="Pfam" id="PF00593">
    <property type="entry name" value="TonB_dep_Rec_b-barrel"/>
    <property type="match status" value="1"/>
</dbReference>
<feature type="chain" id="PRO_5018330410" evidence="16">
    <location>
        <begin position="24"/>
        <end position="707"/>
    </location>
</feature>
<dbReference type="GO" id="GO:0015344">
    <property type="term" value="F:siderophore uptake transmembrane transporter activity"/>
    <property type="evidence" value="ECO:0007669"/>
    <property type="project" value="TreeGrafter"/>
</dbReference>
<dbReference type="AlphaFoldDB" id="A0A3N0UV56"/>
<comment type="similarity">
    <text evidence="2 14 15">Belongs to the TonB-dependent receptor family.</text>
</comment>
<keyword evidence="5" id="KW-0410">Iron transport</keyword>
<evidence type="ECO:0000259" key="18">
    <source>
        <dbReference type="Pfam" id="PF07715"/>
    </source>
</evidence>
<evidence type="ECO:0000256" key="12">
    <source>
        <dbReference type="ARBA" id="ARBA00023170"/>
    </source>
</evidence>
<keyword evidence="3 14" id="KW-0813">Transport</keyword>
<protein>
    <submittedName>
        <fullName evidence="19">TonB-dependent receptor</fullName>
    </submittedName>
</protein>
<dbReference type="Gene3D" id="2.40.170.20">
    <property type="entry name" value="TonB-dependent receptor, beta-barrel domain"/>
    <property type="match status" value="1"/>
</dbReference>
<dbReference type="InterPro" id="IPR000531">
    <property type="entry name" value="Beta-barrel_TonB"/>
</dbReference>
<accession>A0A3N0UV56</accession>
<evidence type="ECO:0000256" key="15">
    <source>
        <dbReference type="RuleBase" id="RU003357"/>
    </source>
</evidence>
<name>A0A3N0UV56_9PROT</name>
<evidence type="ECO:0000256" key="3">
    <source>
        <dbReference type="ARBA" id="ARBA00022448"/>
    </source>
</evidence>
<reference evidence="19 20" key="1">
    <citation type="submission" date="2018-10" db="EMBL/GenBank/DDBJ databases">
        <authorList>
            <person name="Chen W.-M."/>
        </authorList>
    </citation>
    <scope>NUCLEOTIDE SEQUENCE [LARGE SCALE GENOMIC DNA]</scope>
    <source>
        <strain evidence="19 20">H-5</strain>
    </source>
</reference>
<evidence type="ECO:0000256" key="13">
    <source>
        <dbReference type="ARBA" id="ARBA00023237"/>
    </source>
</evidence>
<evidence type="ECO:0000256" key="1">
    <source>
        <dbReference type="ARBA" id="ARBA00004571"/>
    </source>
</evidence>
<evidence type="ECO:0000256" key="16">
    <source>
        <dbReference type="SAM" id="SignalP"/>
    </source>
</evidence>
<keyword evidence="11 14" id="KW-0472">Membrane</keyword>
<dbReference type="Proteomes" id="UP000275137">
    <property type="component" value="Unassembled WGS sequence"/>
</dbReference>
<feature type="signal peptide" evidence="16">
    <location>
        <begin position="1"/>
        <end position="23"/>
    </location>
</feature>
<evidence type="ECO:0000313" key="19">
    <source>
        <dbReference type="EMBL" id="ROH84098.1"/>
    </source>
</evidence>
<feature type="domain" description="TonB-dependent receptor-like beta-barrel" evidence="17">
    <location>
        <begin position="239"/>
        <end position="669"/>
    </location>
</feature>
<keyword evidence="12 19" id="KW-0675">Receptor</keyword>
<dbReference type="PANTHER" id="PTHR32552">
    <property type="entry name" value="FERRICHROME IRON RECEPTOR-RELATED"/>
    <property type="match status" value="1"/>
</dbReference>
<evidence type="ECO:0000256" key="10">
    <source>
        <dbReference type="ARBA" id="ARBA00023077"/>
    </source>
</evidence>
<dbReference type="RefSeq" id="WP_123238213.1">
    <property type="nucleotide sequence ID" value="NZ_RJVP01000008.1"/>
</dbReference>
<dbReference type="InterPro" id="IPR037066">
    <property type="entry name" value="Plug_dom_sf"/>
</dbReference>